<dbReference type="OMA" id="QSHTRVI"/>
<feature type="region of interest" description="Disordered" evidence="1">
    <location>
        <begin position="69"/>
        <end position="96"/>
    </location>
</feature>
<protein>
    <submittedName>
        <fullName evidence="2">Uncharacterized protein</fullName>
    </submittedName>
</protein>
<organism evidence="2">
    <name type="scientific">Oryza punctata</name>
    <name type="common">Red rice</name>
    <dbReference type="NCBI Taxonomy" id="4537"/>
    <lineage>
        <taxon>Eukaryota</taxon>
        <taxon>Viridiplantae</taxon>
        <taxon>Streptophyta</taxon>
        <taxon>Embryophyta</taxon>
        <taxon>Tracheophyta</taxon>
        <taxon>Spermatophyta</taxon>
        <taxon>Magnoliopsida</taxon>
        <taxon>Liliopsida</taxon>
        <taxon>Poales</taxon>
        <taxon>Poaceae</taxon>
        <taxon>BOP clade</taxon>
        <taxon>Oryzoideae</taxon>
        <taxon>Oryzeae</taxon>
        <taxon>Oryzinae</taxon>
        <taxon>Oryza</taxon>
    </lineage>
</organism>
<dbReference type="AlphaFoldDB" id="A0A0E0MLE9"/>
<dbReference type="Gramene" id="OPUNC12G08000.1">
    <property type="protein sequence ID" value="OPUNC12G08000.1"/>
    <property type="gene ID" value="OPUNC12G08000"/>
</dbReference>
<evidence type="ECO:0000256" key="1">
    <source>
        <dbReference type="SAM" id="MobiDB-lite"/>
    </source>
</evidence>
<proteinExistence type="predicted"/>
<keyword evidence="3" id="KW-1185">Reference proteome</keyword>
<reference evidence="2" key="2">
    <citation type="submission" date="2018-05" db="EMBL/GenBank/DDBJ databases">
        <title>OpunRS2 (Oryza punctata Reference Sequence Version 2).</title>
        <authorList>
            <person name="Zhang J."/>
            <person name="Kudrna D."/>
            <person name="Lee S."/>
            <person name="Talag J."/>
            <person name="Welchert J."/>
            <person name="Wing R.A."/>
        </authorList>
    </citation>
    <scope>NUCLEOTIDE SEQUENCE [LARGE SCALE GENOMIC DNA]</scope>
</reference>
<dbReference type="Proteomes" id="UP000026962">
    <property type="component" value="Chromosome 12"/>
</dbReference>
<name>A0A0E0MLE9_ORYPU</name>
<dbReference type="HOGENOM" id="CLU_148284_1_0_1"/>
<reference evidence="2" key="1">
    <citation type="submission" date="2015-04" db="UniProtKB">
        <authorList>
            <consortium name="EnsemblPlants"/>
        </authorList>
    </citation>
    <scope>IDENTIFICATION</scope>
</reference>
<accession>A0A0E0MLE9</accession>
<dbReference type="EnsemblPlants" id="OPUNC12G08000.1">
    <property type="protein sequence ID" value="OPUNC12G08000.1"/>
    <property type="gene ID" value="OPUNC12G08000"/>
</dbReference>
<evidence type="ECO:0000313" key="3">
    <source>
        <dbReference type="Proteomes" id="UP000026962"/>
    </source>
</evidence>
<sequence>MSCVLPLYHAILLRDPLSFVLTLKHVCSSSTNKVDKIMEEMKPIIVLSLLGGVSNDSVGPYSTNRTLKQVNRQSHTRVIPPQLLPKDQKITSQKPS</sequence>
<evidence type="ECO:0000313" key="2">
    <source>
        <dbReference type="EnsemblPlants" id="OPUNC12G08000.1"/>
    </source>
</evidence>